<name>A0ABP6RCN5_9MICC</name>
<evidence type="ECO:0000313" key="1">
    <source>
        <dbReference type="EMBL" id="GAA3282789.1"/>
    </source>
</evidence>
<accession>A0ABP6RCN5</accession>
<dbReference type="EMBL" id="BAAAYG010000003">
    <property type="protein sequence ID" value="GAA3282789.1"/>
    <property type="molecule type" value="Genomic_DNA"/>
</dbReference>
<evidence type="ECO:0008006" key="3">
    <source>
        <dbReference type="Google" id="ProtNLM"/>
    </source>
</evidence>
<sequence length="103" mass="10021">MPASTASGCAAATAISSSCGEPGVVVGVSVVSDAEALLSDDGLPEGAAVPAPEVSDGEAVPLCAGASEERGSGVEHEVSISAMAVRPTVVLREGRCMGPLERA</sequence>
<proteinExistence type="predicted"/>
<protein>
    <recommendedName>
        <fullName evidence="3">Secreted protein</fullName>
    </recommendedName>
</protein>
<dbReference type="Proteomes" id="UP001501736">
    <property type="component" value="Unassembled WGS sequence"/>
</dbReference>
<comment type="caution">
    <text evidence="1">The sequence shown here is derived from an EMBL/GenBank/DDBJ whole genome shotgun (WGS) entry which is preliminary data.</text>
</comment>
<gene>
    <name evidence="1" type="ORF">GCM10020260_10440</name>
</gene>
<organism evidence="1 2">
    <name type="scientific">Nesterenkonia halobia</name>
    <dbReference type="NCBI Taxonomy" id="37922"/>
    <lineage>
        <taxon>Bacteria</taxon>
        <taxon>Bacillati</taxon>
        <taxon>Actinomycetota</taxon>
        <taxon>Actinomycetes</taxon>
        <taxon>Micrococcales</taxon>
        <taxon>Micrococcaceae</taxon>
        <taxon>Nesterenkonia</taxon>
    </lineage>
</organism>
<evidence type="ECO:0000313" key="2">
    <source>
        <dbReference type="Proteomes" id="UP001501736"/>
    </source>
</evidence>
<keyword evidence="2" id="KW-1185">Reference proteome</keyword>
<reference evidence="2" key="1">
    <citation type="journal article" date="2019" name="Int. J. Syst. Evol. Microbiol.">
        <title>The Global Catalogue of Microorganisms (GCM) 10K type strain sequencing project: providing services to taxonomists for standard genome sequencing and annotation.</title>
        <authorList>
            <consortium name="The Broad Institute Genomics Platform"/>
            <consortium name="The Broad Institute Genome Sequencing Center for Infectious Disease"/>
            <person name="Wu L."/>
            <person name="Ma J."/>
        </authorList>
    </citation>
    <scope>NUCLEOTIDE SEQUENCE [LARGE SCALE GENOMIC DNA]</scope>
    <source>
        <strain evidence="2">JCM 11483</strain>
    </source>
</reference>